<dbReference type="InterPro" id="IPR014284">
    <property type="entry name" value="RNA_pol_sigma-70_dom"/>
</dbReference>
<dbReference type="Pfam" id="PF04542">
    <property type="entry name" value="Sigma70_r2"/>
    <property type="match status" value="1"/>
</dbReference>
<evidence type="ECO:0000256" key="1">
    <source>
        <dbReference type="ARBA" id="ARBA00010641"/>
    </source>
</evidence>
<accession>A0AAE3VU67</accession>
<keyword evidence="3" id="KW-0731">Sigma factor</keyword>
<dbReference type="RefSeq" id="WP_307234582.1">
    <property type="nucleotide sequence ID" value="NZ_JAUSUZ010000001.1"/>
</dbReference>
<protein>
    <submittedName>
        <fullName evidence="9">RNA polymerase sigma-70 factor (Sigma-E family)</fullName>
    </submittedName>
</protein>
<evidence type="ECO:0000256" key="3">
    <source>
        <dbReference type="ARBA" id="ARBA00023082"/>
    </source>
</evidence>
<dbReference type="InterPro" id="IPR013324">
    <property type="entry name" value="RNA_pol_sigma_r3/r4-like"/>
</dbReference>
<dbReference type="SUPFAM" id="SSF88946">
    <property type="entry name" value="Sigma2 domain of RNA polymerase sigma factors"/>
    <property type="match status" value="1"/>
</dbReference>
<dbReference type="PANTHER" id="PTHR43133:SF50">
    <property type="entry name" value="ECF RNA POLYMERASE SIGMA FACTOR SIGM"/>
    <property type="match status" value="1"/>
</dbReference>
<dbReference type="PANTHER" id="PTHR43133">
    <property type="entry name" value="RNA POLYMERASE ECF-TYPE SIGMA FACTO"/>
    <property type="match status" value="1"/>
</dbReference>
<dbReference type="AlphaFoldDB" id="A0AAE3VU67"/>
<keyword evidence="10" id="KW-1185">Reference proteome</keyword>
<comment type="caution">
    <text evidence="9">The sequence shown here is derived from an EMBL/GenBank/DDBJ whole genome shotgun (WGS) entry which is preliminary data.</text>
</comment>
<keyword evidence="2" id="KW-0805">Transcription regulation</keyword>
<dbReference type="NCBIfam" id="TIGR02937">
    <property type="entry name" value="sigma70-ECF"/>
    <property type="match status" value="1"/>
</dbReference>
<dbReference type="NCBIfam" id="TIGR02983">
    <property type="entry name" value="SigE-fam_strep"/>
    <property type="match status" value="1"/>
</dbReference>
<gene>
    <name evidence="9" type="ORF">J2S42_000398</name>
</gene>
<feature type="domain" description="RNA polymerase sigma factor 70 region 4 type 2" evidence="8">
    <location>
        <begin position="110"/>
        <end position="161"/>
    </location>
</feature>
<dbReference type="GO" id="GO:0006352">
    <property type="term" value="P:DNA-templated transcription initiation"/>
    <property type="evidence" value="ECO:0007669"/>
    <property type="project" value="InterPro"/>
</dbReference>
<dbReference type="InterPro" id="IPR013325">
    <property type="entry name" value="RNA_pol_sigma_r2"/>
</dbReference>
<sequence>MKVGRGNARDQEFHDFVSARRAGLVRTATLLTGGDAHTAEDLVQTTLTRLYVAWPSFRAARNPDGYLRRALVNCLVDEHRRPWRRAERSTAAPPDTEAPVPDDEPEAAGEVRRALRELPPRMRAAVVFRYFYELDIAETADALGCSTGTVKSQTARGLDRLREALDRSVSGAVI</sequence>
<evidence type="ECO:0000256" key="2">
    <source>
        <dbReference type="ARBA" id="ARBA00023015"/>
    </source>
</evidence>
<evidence type="ECO:0000256" key="5">
    <source>
        <dbReference type="ARBA" id="ARBA00023163"/>
    </source>
</evidence>
<organism evidence="9 10">
    <name type="scientific">Catenuloplanes indicus</name>
    <dbReference type="NCBI Taxonomy" id="137267"/>
    <lineage>
        <taxon>Bacteria</taxon>
        <taxon>Bacillati</taxon>
        <taxon>Actinomycetota</taxon>
        <taxon>Actinomycetes</taxon>
        <taxon>Micromonosporales</taxon>
        <taxon>Micromonosporaceae</taxon>
        <taxon>Catenuloplanes</taxon>
    </lineage>
</organism>
<dbReference type="Gene3D" id="1.10.10.10">
    <property type="entry name" value="Winged helix-like DNA-binding domain superfamily/Winged helix DNA-binding domain"/>
    <property type="match status" value="1"/>
</dbReference>
<feature type="domain" description="RNA polymerase sigma-70 region 2" evidence="7">
    <location>
        <begin position="25"/>
        <end position="84"/>
    </location>
</feature>
<dbReference type="EMBL" id="JAUSUZ010000001">
    <property type="protein sequence ID" value="MDQ0363729.1"/>
    <property type="molecule type" value="Genomic_DNA"/>
</dbReference>
<dbReference type="InterPro" id="IPR039425">
    <property type="entry name" value="RNA_pol_sigma-70-like"/>
</dbReference>
<dbReference type="Proteomes" id="UP001240236">
    <property type="component" value="Unassembled WGS sequence"/>
</dbReference>
<comment type="similarity">
    <text evidence="1">Belongs to the sigma-70 factor family. ECF subfamily.</text>
</comment>
<dbReference type="InterPro" id="IPR013249">
    <property type="entry name" value="RNA_pol_sigma70_r4_t2"/>
</dbReference>
<keyword evidence="5" id="KW-0804">Transcription</keyword>
<evidence type="ECO:0000256" key="6">
    <source>
        <dbReference type="SAM" id="MobiDB-lite"/>
    </source>
</evidence>
<evidence type="ECO:0000256" key="4">
    <source>
        <dbReference type="ARBA" id="ARBA00023125"/>
    </source>
</evidence>
<feature type="region of interest" description="Disordered" evidence="6">
    <location>
        <begin position="84"/>
        <end position="108"/>
    </location>
</feature>
<dbReference type="InterPro" id="IPR014325">
    <property type="entry name" value="RNA_pol_sigma-E_actinobac"/>
</dbReference>
<evidence type="ECO:0000259" key="7">
    <source>
        <dbReference type="Pfam" id="PF04542"/>
    </source>
</evidence>
<evidence type="ECO:0000313" key="9">
    <source>
        <dbReference type="EMBL" id="MDQ0363729.1"/>
    </source>
</evidence>
<evidence type="ECO:0000259" key="8">
    <source>
        <dbReference type="Pfam" id="PF08281"/>
    </source>
</evidence>
<dbReference type="InterPro" id="IPR036388">
    <property type="entry name" value="WH-like_DNA-bd_sf"/>
</dbReference>
<dbReference type="Gene3D" id="1.10.1740.10">
    <property type="match status" value="1"/>
</dbReference>
<dbReference type="Pfam" id="PF08281">
    <property type="entry name" value="Sigma70_r4_2"/>
    <property type="match status" value="1"/>
</dbReference>
<dbReference type="CDD" id="cd06171">
    <property type="entry name" value="Sigma70_r4"/>
    <property type="match status" value="1"/>
</dbReference>
<dbReference type="SUPFAM" id="SSF88659">
    <property type="entry name" value="Sigma3 and sigma4 domains of RNA polymerase sigma factors"/>
    <property type="match status" value="1"/>
</dbReference>
<dbReference type="GO" id="GO:0016987">
    <property type="term" value="F:sigma factor activity"/>
    <property type="evidence" value="ECO:0007669"/>
    <property type="project" value="UniProtKB-KW"/>
</dbReference>
<proteinExistence type="inferred from homology"/>
<dbReference type="InterPro" id="IPR007627">
    <property type="entry name" value="RNA_pol_sigma70_r2"/>
</dbReference>
<evidence type="ECO:0000313" key="10">
    <source>
        <dbReference type="Proteomes" id="UP001240236"/>
    </source>
</evidence>
<dbReference type="GO" id="GO:0003677">
    <property type="term" value="F:DNA binding"/>
    <property type="evidence" value="ECO:0007669"/>
    <property type="project" value="UniProtKB-KW"/>
</dbReference>
<name>A0AAE3VU67_9ACTN</name>
<keyword evidence="4" id="KW-0238">DNA-binding</keyword>
<reference evidence="9 10" key="1">
    <citation type="submission" date="2023-07" db="EMBL/GenBank/DDBJ databases">
        <title>Sequencing the genomes of 1000 actinobacteria strains.</title>
        <authorList>
            <person name="Klenk H.-P."/>
        </authorList>
    </citation>
    <scope>NUCLEOTIDE SEQUENCE [LARGE SCALE GENOMIC DNA]</scope>
    <source>
        <strain evidence="9 10">DSM 44709</strain>
    </source>
</reference>